<evidence type="ECO:0000256" key="1">
    <source>
        <dbReference type="ARBA" id="ARBA00022741"/>
    </source>
</evidence>
<dbReference type="GO" id="GO:0005524">
    <property type="term" value="F:ATP binding"/>
    <property type="evidence" value="ECO:0007669"/>
    <property type="project" value="UniProtKB-UniRule"/>
</dbReference>
<dbReference type="PANTHER" id="PTHR23150">
    <property type="entry name" value="SULFATASE MODIFYING FACTOR 1, 2"/>
    <property type="match status" value="1"/>
</dbReference>
<accession>A0AA48KP84</accession>
<feature type="binding site" evidence="3">
    <location>
        <position position="36"/>
    </location>
    <ligand>
        <name>ATP</name>
        <dbReference type="ChEBI" id="CHEBI:30616"/>
    </ligand>
</feature>
<evidence type="ECO:0000256" key="5">
    <source>
        <dbReference type="SAM" id="MobiDB-lite"/>
    </source>
</evidence>
<dbReference type="InterPro" id="IPR042095">
    <property type="entry name" value="SUMF_sf"/>
</dbReference>
<evidence type="ECO:0000256" key="2">
    <source>
        <dbReference type="ARBA" id="ARBA00022840"/>
    </source>
</evidence>
<dbReference type="Gene3D" id="1.10.101.10">
    <property type="entry name" value="PGBD-like superfamily/PGBD"/>
    <property type="match status" value="1"/>
</dbReference>
<dbReference type="Pfam" id="PF00069">
    <property type="entry name" value="Pkinase"/>
    <property type="match status" value="1"/>
</dbReference>
<dbReference type="SUPFAM" id="SSF56436">
    <property type="entry name" value="C-type lectin-like"/>
    <property type="match status" value="1"/>
</dbReference>
<reference evidence="7" key="1">
    <citation type="submission" date="2023-01" db="EMBL/GenBank/DDBJ databases">
        <title>Complete genome sequence of Planctobacterium marinum strain Dej080120_11.</title>
        <authorList>
            <person name="Ueki S."/>
            <person name="Maruyama F."/>
        </authorList>
    </citation>
    <scope>NUCLEOTIDE SEQUENCE</scope>
    <source>
        <strain evidence="7">Dej080120_11</strain>
    </source>
</reference>
<name>A0AA48KP84_9ALTE</name>
<keyword evidence="8" id="KW-1185">Reference proteome</keyword>
<dbReference type="PROSITE" id="PS50011">
    <property type="entry name" value="PROTEIN_KINASE_DOM"/>
    <property type="match status" value="1"/>
</dbReference>
<feature type="coiled-coil region" evidence="4">
    <location>
        <begin position="633"/>
        <end position="660"/>
    </location>
</feature>
<organism evidence="7 8">
    <name type="scientific">Planctobacterium marinum</name>
    <dbReference type="NCBI Taxonomy" id="1631968"/>
    <lineage>
        <taxon>Bacteria</taxon>
        <taxon>Pseudomonadati</taxon>
        <taxon>Pseudomonadota</taxon>
        <taxon>Gammaproteobacteria</taxon>
        <taxon>Alteromonadales</taxon>
        <taxon>Alteromonadaceae</taxon>
        <taxon>Planctobacterium</taxon>
    </lineage>
</organism>
<dbReference type="PROSITE" id="PS00107">
    <property type="entry name" value="PROTEIN_KINASE_ATP"/>
    <property type="match status" value="1"/>
</dbReference>
<evidence type="ECO:0000313" key="7">
    <source>
        <dbReference type="EMBL" id="BDX06376.1"/>
    </source>
</evidence>
<protein>
    <recommendedName>
        <fullName evidence="6">Protein kinase domain-containing protein</fullName>
    </recommendedName>
</protein>
<dbReference type="PROSITE" id="PS00108">
    <property type="entry name" value="PROTEIN_KINASE_ST"/>
    <property type="match status" value="1"/>
</dbReference>
<dbReference type="AlphaFoldDB" id="A0AA48KP84"/>
<dbReference type="Pfam" id="PF03781">
    <property type="entry name" value="FGE-sulfatase"/>
    <property type="match status" value="1"/>
</dbReference>
<proteinExistence type="predicted"/>
<evidence type="ECO:0000259" key="6">
    <source>
        <dbReference type="PROSITE" id="PS50011"/>
    </source>
</evidence>
<dbReference type="InterPro" id="IPR016187">
    <property type="entry name" value="CTDL_fold"/>
</dbReference>
<dbReference type="InterPro" id="IPR036366">
    <property type="entry name" value="PGBDSf"/>
</dbReference>
<dbReference type="InterPro" id="IPR002477">
    <property type="entry name" value="Peptidoglycan-bd-like"/>
</dbReference>
<dbReference type="PANTHER" id="PTHR23150:SF35">
    <property type="entry name" value="BLL6746 PROTEIN"/>
    <property type="match status" value="1"/>
</dbReference>
<dbReference type="CDD" id="cd14014">
    <property type="entry name" value="STKc_PknB_like"/>
    <property type="match status" value="1"/>
</dbReference>
<feature type="domain" description="Protein kinase" evidence="6">
    <location>
        <begin position="7"/>
        <end position="280"/>
    </location>
</feature>
<gene>
    <name evidence="7" type="ORF">MACH26_18970</name>
</gene>
<dbReference type="RefSeq" id="WP_338292396.1">
    <property type="nucleotide sequence ID" value="NZ_AP027272.1"/>
</dbReference>
<dbReference type="GO" id="GO:0004672">
    <property type="term" value="F:protein kinase activity"/>
    <property type="evidence" value="ECO:0007669"/>
    <property type="project" value="InterPro"/>
</dbReference>
<dbReference type="InterPro" id="IPR013229">
    <property type="entry name" value="PEGA"/>
</dbReference>
<dbReference type="Gene3D" id="3.30.200.20">
    <property type="entry name" value="Phosphorylase Kinase, domain 1"/>
    <property type="match status" value="1"/>
</dbReference>
<evidence type="ECO:0000313" key="8">
    <source>
        <dbReference type="Proteomes" id="UP001333710"/>
    </source>
</evidence>
<dbReference type="InterPro" id="IPR036365">
    <property type="entry name" value="PGBD-like_sf"/>
</dbReference>
<dbReference type="Gene3D" id="1.10.510.10">
    <property type="entry name" value="Transferase(Phosphotransferase) domain 1"/>
    <property type="match status" value="1"/>
</dbReference>
<dbReference type="InterPro" id="IPR017441">
    <property type="entry name" value="Protein_kinase_ATP_BS"/>
</dbReference>
<dbReference type="Pfam" id="PF01471">
    <property type="entry name" value="PG_binding_1"/>
    <property type="match status" value="1"/>
</dbReference>
<dbReference type="GO" id="GO:0120147">
    <property type="term" value="F:formylglycine-generating oxidase activity"/>
    <property type="evidence" value="ECO:0007669"/>
    <property type="project" value="TreeGrafter"/>
</dbReference>
<dbReference type="InterPro" id="IPR000719">
    <property type="entry name" value="Prot_kinase_dom"/>
</dbReference>
<dbReference type="InterPro" id="IPR005532">
    <property type="entry name" value="SUMF_dom"/>
</dbReference>
<keyword evidence="1 3" id="KW-0547">Nucleotide-binding</keyword>
<dbReference type="EMBL" id="AP027272">
    <property type="protein sequence ID" value="BDX06376.1"/>
    <property type="molecule type" value="Genomic_DNA"/>
</dbReference>
<dbReference type="KEGG" id="pmaw:MACH26_18970"/>
<dbReference type="SMART" id="SM00220">
    <property type="entry name" value="S_TKc"/>
    <property type="match status" value="1"/>
</dbReference>
<dbReference type="Pfam" id="PF08308">
    <property type="entry name" value="PEGA"/>
    <property type="match status" value="1"/>
</dbReference>
<dbReference type="InterPro" id="IPR011009">
    <property type="entry name" value="Kinase-like_dom_sf"/>
</dbReference>
<dbReference type="SUPFAM" id="SSF47090">
    <property type="entry name" value="PGBD-like"/>
    <property type="match status" value="1"/>
</dbReference>
<dbReference type="Gene3D" id="3.90.1580.10">
    <property type="entry name" value="paralog of FGE (formylglycine-generating enzyme)"/>
    <property type="match status" value="1"/>
</dbReference>
<evidence type="ECO:0000256" key="4">
    <source>
        <dbReference type="SAM" id="Coils"/>
    </source>
</evidence>
<dbReference type="SUPFAM" id="SSF56112">
    <property type="entry name" value="Protein kinase-like (PK-like)"/>
    <property type="match status" value="1"/>
</dbReference>
<keyword evidence="2 3" id="KW-0067">ATP-binding</keyword>
<dbReference type="Proteomes" id="UP001333710">
    <property type="component" value="Chromosome"/>
</dbReference>
<dbReference type="InterPro" id="IPR008271">
    <property type="entry name" value="Ser/Thr_kinase_AS"/>
</dbReference>
<dbReference type="InterPro" id="IPR051043">
    <property type="entry name" value="Sulfatase_Mod_Factor_Kinase"/>
</dbReference>
<keyword evidence="4" id="KW-0175">Coiled coil</keyword>
<evidence type="ECO:0000256" key="3">
    <source>
        <dbReference type="PROSITE-ProRule" id="PRU10141"/>
    </source>
</evidence>
<sequence>MTEIGKYRILKRLGGGGFGEVFLAQDDSIQRQVAIKVFQPKDENLAAYIASTGSEGLDKLAERFTNEARILASLEHEDAIVNIIEFGTTEGGQPWYAMPYLPHSLADKLGKDVFDKRALEDIPEEERPKALPLNLALAYFEQILRGLSAAHDKGLIHRDIKPANILLTDNDKVRIADFGIAKAPDSGQSTVSHLGMGSRNYMAPEQRESAKHVDARADIYSLGVLAYRMVTGQLPKGRFADPNVHAPGLSKGINDLILTAMSEDADNRYGNAGAMLSAFEQALQSQAPEDESTGTWVGGESEVKTELKPLQEVIIKALTEQGELTEKNNTLLNALADIAGLDKASLEDFIGQTTEGLIQTNPSLKAFIHWVATVNRYVTEGNTGPTAQAALIIAGKTTGKNETELQALLAAKGFANTDRTNSGKSNTKKLKSSNHSVTAAENKGNTGRWLIAAAVLLALSGGGYYGYEQYQLKQQQEEQARIAKRNEQSAWQQAKGLNTLEGYQLYLKNWPNGANAKEAKKQKQALEEAARLATLSAEQQQAERVRQVQQQLTELGYRLSVTGTLDTRTQKTIEAFEAQEGLIVTGAVDTTLIANLDKAINRADKQAFDKAQQQNTVTAYEQYLQAKPQGQYRIEATDQIASLKEAARLAKQQAEAKAKDEAEWQRAKSVDSIASYTAYQKAQPSGQYLNQAKDKIAAIELENSKVPLTINVTPTDAKIEILNIKEAYTPGMRLLPNQDYQIRLSKEGFHTQTASISLNQTKTVTYQLERNIPPGVQALMDSMVTIPGGSFMMGSNKKPVHRVSIKPFRLMETEVTWAMYQPCIDAGVCPEAKDGGWGKGNRPVINVSWNDITQKYIPWLKQQTGQTFRLPTEAEWEYAARAGTTTKYSWGDNIGRNKANCDGCGSQWDNSKTAPVKSFQPNAFGLYDMHGNVLEWVQDCWNDSYSGAPGDGSAWMQGDCDRAVLRGGSWNNNLLYVRSAYREVYLRSSRHNSYGFRLAQD</sequence>
<feature type="region of interest" description="Disordered" evidence="5">
    <location>
        <begin position="418"/>
        <end position="440"/>
    </location>
</feature>
<feature type="coiled-coil region" evidence="4">
    <location>
        <begin position="516"/>
        <end position="543"/>
    </location>
</feature>